<evidence type="ECO:0000313" key="1">
    <source>
        <dbReference type="EMBL" id="MBX63525.1"/>
    </source>
</evidence>
<proteinExistence type="predicted"/>
<accession>A0A2P2Q960</accession>
<reference evidence="1" key="1">
    <citation type="submission" date="2018-02" db="EMBL/GenBank/DDBJ databases">
        <title>Rhizophora mucronata_Transcriptome.</title>
        <authorList>
            <person name="Meera S.P."/>
            <person name="Sreeshan A."/>
            <person name="Augustine A."/>
        </authorList>
    </citation>
    <scope>NUCLEOTIDE SEQUENCE</scope>
    <source>
        <tissue evidence="1">Leaf</tissue>
    </source>
</reference>
<protein>
    <submittedName>
        <fullName evidence="1">Uncharacterized protein</fullName>
    </submittedName>
</protein>
<dbReference type="EMBL" id="GGEC01083041">
    <property type="protein sequence ID" value="MBX63525.1"/>
    <property type="molecule type" value="Transcribed_RNA"/>
</dbReference>
<name>A0A2P2Q960_RHIMU</name>
<sequence>MGHNMFKWYPEGGSTFGEEISFPILG</sequence>
<organism evidence="1">
    <name type="scientific">Rhizophora mucronata</name>
    <name type="common">Asiatic mangrove</name>
    <dbReference type="NCBI Taxonomy" id="61149"/>
    <lineage>
        <taxon>Eukaryota</taxon>
        <taxon>Viridiplantae</taxon>
        <taxon>Streptophyta</taxon>
        <taxon>Embryophyta</taxon>
        <taxon>Tracheophyta</taxon>
        <taxon>Spermatophyta</taxon>
        <taxon>Magnoliopsida</taxon>
        <taxon>eudicotyledons</taxon>
        <taxon>Gunneridae</taxon>
        <taxon>Pentapetalae</taxon>
        <taxon>rosids</taxon>
        <taxon>fabids</taxon>
        <taxon>Malpighiales</taxon>
        <taxon>Rhizophoraceae</taxon>
        <taxon>Rhizophora</taxon>
    </lineage>
</organism>
<dbReference type="AlphaFoldDB" id="A0A2P2Q960"/>